<feature type="compositionally biased region" description="Polar residues" evidence="1">
    <location>
        <begin position="92"/>
        <end position="111"/>
    </location>
</feature>
<sequence>MSPPCAAFPPSKLDVHVQEDVKGKKRKLPGGADVDLTKCALKEMTQYRCFVENSQSRNSPVRCWPIHRLFRQCQDKKGTFMVETTAWEGSKSDPTTTTRHNSQAIGNGKSQDGHSSIFIWPSHSKHIVCAPGRSYDDTARRDCVVDNRSECIETKAVSSDKACIFWIREIIRRAKPSSLDRTAVCRTWFSRGFGKARPSTWRQHGSSAMDWWTMVPRILSMTANALSCFLHPI</sequence>
<evidence type="ECO:0000313" key="2">
    <source>
        <dbReference type="EMBL" id="UQC75908.1"/>
    </source>
</evidence>
<dbReference type="EMBL" id="CP019472">
    <property type="protein sequence ID" value="UQC75908.1"/>
    <property type="molecule type" value="Genomic_DNA"/>
</dbReference>
<reference evidence="2" key="1">
    <citation type="journal article" date="2021" name="Mol. Plant Microbe Interact.">
        <title>Complete Genome Sequence of the Plant-Pathogenic Fungus Colletotrichum lupini.</title>
        <authorList>
            <person name="Baroncelli R."/>
            <person name="Pensec F."/>
            <person name="Da Lio D."/>
            <person name="Boufleur T."/>
            <person name="Vicente I."/>
            <person name="Sarrocco S."/>
            <person name="Picot A."/>
            <person name="Baraldi E."/>
            <person name="Sukno S."/>
            <person name="Thon M."/>
            <person name="Le Floch G."/>
        </authorList>
    </citation>
    <scope>NUCLEOTIDE SEQUENCE</scope>
    <source>
        <strain evidence="2">IMI 504893</strain>
    </source>
</reference>
<evidence type="ECO:0000313" key="3">
    <source>
        <dbReference type="Proteomes" id="UP000830671"/>
    </source>
</evidence>
<dbReference type="Pfam" id="PF11093">
    <property type="entry name" value="Mitochondr_Som1"/>
    <property type="match status" value="1"/>
</dbReference>
<gene>
    <name evidence="2" type="ORF">CLUP02_17417</name>
</gene>
<keyword evidence="3" id="KW-1185">Reference proteome</keyword>
<dbReference type="AlphaFoldDB" id="A0A9Q8W9S3"/>
<proteinExistence type="predicted"/>
<dbReference type="Proteomes" id="UP000830671">
    <property type="component" value="Chromosome 10"/>
</dbReference>
<protein>
    <submittedName>
        <fullName evidence="2">Uncharacterized protein</fullName>
    </submittedName>
</protein>
<dbReference type="GO" id="GO:0042720">
    <property type="term" value="C:mitochondrial inner membrane peptidase complex"/>
    <property type="evidence" value="ECO:0007669"/>
    <property type="project" value="InterPro"/>
</dbReference>
<dbReference type="InterPro" id="IPR024645">
    <property type="entry name" value="Mitochondr_Som1"/>
</dbReference>
<dbReference type="GeneID" id="73351337"/>
<organism evidence="2 3">
    <name type="scientific">Colletotrichum lupini</name>
    <dbReference type="NCBI Taxonomy" id="145971"/>
    <lineage>
        <taxon>Eukaryota</taxon>
        <taxon>Fungi</taxon>
        <taxon>Dikarya</taxon>
        <taxon>Ascomycota</taxon>
        <taxon>Pezizomycotina</taxon>
        <taxon>Sordariomycetes</taxon>
        <taxon>Hypocreomycetidae</taxon>
        <taxon>Glomerellales</taxon>
        <taxon>Glomerellaceae</taxon>
        <taxon>Colletotrichum</taxon>
        <taxon>Colletotrichum acutatum species complex</taxon>
    </lineage>
</organism>
<evidence type="ECO:0000256" key="1">
    <source>
        <dbReference type="SAM" id="MobiDB-lite"/>
    </source>
</evidence>
<name>A0A9Q8W9S3_9PEZI</name>
<dbReference type="KEGG" id="clup:CLUP02_17417"/>
<dbReference type="RefSeq" id="XP_049137551.1">
    <property type="nucleotide sequence ID" value="XM_049296327.1"/>
</dbReference>
<accession>A0A9Q8W9S3</accession>
<feature type="region of interest" description="Disordered" evidence="1">
    <location>
        <begin position="88"/>
        <end position="111"/>
    </location>
</feature>